<dbReference type="Proteomes" id="UP000193067">
    <property type="component" value="Unassembled WGS sequence"/>
</dbReference>
<keyword evidence="4" id="KW-1185">Reference proteome</keyword>
<feature type="transmembrane region" description="Helical" evidence="1">
    <location>
        <begin position="29"/>
        <end position="46"/>
    </location>
</feature>
<dbReference type="STRING" id="1353009.A0A1Y2J6J2"/>
<dbReference type="EMBL" id="KZ084087">
    <property type="protein sequence ID" value="OSD07842.1"/>
    <property type="molecule type" value="Genomic_DNA"/>
</dbReference>
<dbReference type="InterPro" id="IPR045339">
    <property type="entry name" value="DUF6534"/>
</dbReference>
<feature type="transmembrane region" description="Helical" evidence="1">
    <location>
        <begin position="111"/>
        <end position="128"/>
    </location>
</feature>
<reference evidence="3 4" key="1">
    <citation type="journal article" date="2015" name="Biotechnol. Biofuels">
        <title>Enhanced degradation of softwood versus hardwood by the white-rot fungus Pycnoporus coccineus.</title>
        <authorList>
            <person name="Couturier M."/>
            <person name="Navarro D."/>
            <person name="Chevret D."/>
            <person name="Henrissat B."/>
            <person name="Piumi F."/>
            <person name="Ruiz-Duenas F.J."/>
            <person name="Martinez A.T."/>
            <person name="Grigoriev I.V."/>
            <person name="Riley R."/>
            <person name="Lipzen A."/>
            <person name="Berrin J.G."/>
            <person name="Master E.R."/>
            <person name="Rosso M.N."/>
        </authorList>
    </citation>
    <scope>NUCLEOTIDE SEQUENCE [LARGE SCALE GENOMIC DNA]</scope>
    <source>
        <strain evidence="3 4">BRFM310</strain>
    </source>
</reference>
<dbReference type="OrthoDB" id="2737607at2759"/>
<feature type="transmembrane region" description="Helical" evidence="1">
    <location>
        <begin position="247"/>
        <end position="268"/>
    </location>
</feature>
<feature type="transmembrane region" description="Helical" evidence="1">
    <location>
        <begin position="213"/>
        <end position="241"/>
    </location>
</feature>
<gene>
    <name evidence="3" type="ORF">PYCCODRAFT_1473478</name>
</gene>
<evidence type="ECO:0000313" key="4">
    <source>
        <dbReference type="Proteomes" id="UP000193067"/>
    </source>
</evidence>
<protein>
    <recommendedName>
        <fullName evidence="2">DUF6534 domain-containing protein</fullName>
    </recommendedName>
</protein>
<keyword evidence="1" id="KW-1133">Transmembrane helix</keyword>
<feature type="transmembrane region" description="Helical" evidence="1">
    <location>
        <begin position="177"/>
        <end position="201"/>
    </location>
</feature>
<evidence type="ECO:0000313" key="3">
    <source>
        <dbReference type="EMBL" id="OSD07842.1"/>
    </source>
</evidence>
<evidence type="ECO:0000256" key="1">
    <source>
        <dbReference type="SAM" id="Phobius"/>
    </source>
</evidence>
<keyword evidence="1" id="KW-0812">Transmembrane</keyword>
<organism evidence="3 4">
    <name type="scientific">Trametes coccinea (strain BRFM310)</name>
    <name type="common">Pycnoporus coccineus</name>
    <dbReference type="NCBI Taxonomy" id="1353009"/>
    <lineage>
        <taxon>Eukaryota</taxon>
        <taxon>Fungi</taxon>
        <taxon>Dikarya</taxon>
        <taxon>Basidiomycota</taxon>
        <taxon>Agaricomycotina</taxon>
        <taxon>Agaricomycetes</taxon>
        <taxon>Polyporales</taxon>
        <taxon>Polyporaceae</taxon>
        <taxon>Trametes</taxon>
    </lineage>
</organism>
<dbReference type="Pfam" id="PF20152">
    <property type="entry name" value="DUF6534"/>
    <property type="match status" value="1"/>
</dbReference>
<evidence type="ECO:0000259" key="2">
    <source>
        <dbReference type="Pfam" id="PF20152"/>
    </source>
</evidence>
<accession>A0A1Y2J6J2</accession>
<feature type="transmembrane region" description="Helical" evidence="1">
    <location>
        <begin position="140"/>
        <end position="165"/>
    </location>
</feature>
<feature type="transmembrane region" description="Helical" evidence="1">
    <location>
        <begin position="67"/>
        <end position="91"/>
    </location>
</feature>
<keyword evidence="1" id="KW-0472">Membrane</keyword>
<sequence>MSALPTNSTAEVPFNPLALLPEVPSLNNTFGAFLLGTFIGLMLYGLTLHQTYRYYRLFPGDLKLIQAFVITTLVLETIHTVLCMHICYYYLVLNYAKPLALLDGVWSIRILPVPTALVVLVSECFFTRRVYLIGSKYTKAIVAVTPVLMVVFMGFAGAACAEAFIRPTFAGFDGVAWMTSAGFGAAVAIDALLAATLVITLHKSRTGFKRTDTLIDLLIIYTINTGLVTGVFGVLSFVFALVWPDSLIWSACNLVATKTYATSLLAVLNSRKRLTDKVSEDCFDSGTINLSALKTTTGTAQHSTAAERWNVHQSLFAQQLQNRDVVDIHLQPIKMRRGDEESLHTENMEPK</sequence>
<dbReference type="AlphaFoldDB" id="A0A1Y2J6J2"/>
<dbReference type="PANTHER" id="PTHR40465:SF1">
    <property type="entry name" value="DUF6534 DOMAIN-CONTAINING PROTEIN"/>
    <property type="match status" value="1"/>
</dbReference>
<name>A0A1Y2J6J2_TRAC3</name>
<dbReference type="PANTHER" id="PTHR40465">
    <property type="entry name" value="CHROMOSOME 1, WHOLE GENOME SHOTGUN SEQUENCE"/>
    <property type="match status" value="1"/>
</dbReference>
<proteinExistence type="predicted"/>
<feature type="domain" description="DUF6534" evidence="2">
    <location>
        <begin position="186"/>
        <end position="273"/>
    </location>
</feature>